<dbReference type="SUPFAM" id="SSF46934">
    <property type="entry name" value="UBA-like"/>
    <property type="match status" value="1"/>
</dbReference>
<evidence type="ECO:0000313" key="11">
    <source>
        <dbReference type="Proteomes" id="UP000182128"/>
    </source>
</evidence>
<dbReference type="InterPro" id="IPR016135">
    <property type="entry name" value="UBQ-conjugating_enzyme/RWD"/>
</dbReference>
<dbReference type="InterPro" id="IPR050113">
    <property type="entry name" value="Ub_conjugating_enzyme"/>
</dbReference>
<dbReference type="PROSITE" id="PS50127">
    <property type="entry name" value="UBC_2"/>
    <property type="match status" value="1"/>
</dbReference>
<evidence type="ECO:0000313" key="10">
    <source>
        <dbReference type="EMBL" id="SBO28088.1"/>
    </source>
</evidence>
<feature type="domain" description="UBA" evidence="7">
    <location>
        <begin position="217"/>
        <end position="259"/>
    </location>
</feature>
<dbReference type="AlphaFoldDB" id="A0A193R9U0"/>
<evidence type="ECO:0000256" key="6">
    <source>
        <dbReference type="SAM" id="Phobius"/>
    </source>
</evidence>
<dbReference type="InterPro" id="IPR015940">
    <property type="entry name" value="UBA"/>
</dbReference>
<gene>
    <name evidence="9" type="ORF">PKNA1_C2_1115200</name>
    <name evidence="10" type="ORF">PKNA1_H1_1115200</name>
</gene>
<feature type="active site" description="Glycyl thioester intermediate" evidence="3">
    <location>
        <position position="94"/>
    </location>
</feature>
<dbReference type="PROSITE" id="PS00183">
    <property type="entry name" value="UBC_1"/>
    <property type="match status" value="1"/>
</dbReference>
<dbReference type="InterPro" id="IPR023313">
    <property type="entry name" value="UBQ-conjugating_AS"/>
</dbReference>
<evidence type="ECO:0000313" key="12">
    <source>
        <dbReference type="Proteomes" id="UP000182142"/>
    </source>
</evidence>
<feature type="domain" description="UBC core" evidence="8">
    <location>
        <begin position="9"/>
        <end position="156"/>
    </location>
</feature>
<keyword evidence="4" id="KW-0547">Nucleotide-binding</keyword>
<dbReference type="SUPFAM" id="SSF54495">
    <property type="entry name" value="UBC-like"/>
    <property type="match status" value="1"/>
</dbReference>
<keyword evidence="6" id="KW-1133">Transmembrane helix</keyword>
<reference evidence="11 12" key="1">
    <citation type="submission" date="2016-05" db="EMBL/GenBank/DDBJ databases">
        <authorList>
            <person name="Sharaf H."/>
        </authorList>
    </citation>
    <scope>NUCLEOTIDE SEQUENCE [LARGE SCALE GENOMIC DNA]</scope>
    <source>
        <strain evidence="11 12">H</strain>
    </source>
</reference>
<feature type="coiled-coil region" evidence="5">
    <location>
        <begin position="4"/>
        <end position="31"/>
    </location>
</feature>
<keyword evidence="4" id="KW-0067">ATP-binding</keyword>
<dbReference type="Gene3D" id="3.10.110.10">
    <property type="entry name" value="Ubiquitin Conjugating Enzyme"/>
    <property type="match status" value="1"/>
</dbReference>
<dbReference type="EMBL" id="CWHR02000014">
    <property type="protein sequence ID" value="SBO28088.1"/>
    <property type="molecule type" value="Genomic_DNA"/>
</dbReference>
<evidence type="ECO:0000256" key="5">
    <source>
        <dbReference type="SAM" id="Coils"/>
    </source>
</evidence>
<protein>
    <submittedName>
        <fullName evidence="10">Ubiquitin-conjugating enzyme, putative</fullName>
    </submittedName>
</protein>
<keyword evidence="5" id="KW-0175">Coiled coil</keyword>
<evidence type="ECO:0000313" key="9">
    <source>
        <dbReference type="EMBL" id="SBO24825.1"/>
    </source>
</evidence>
<keyword evidence="6" id="KW-0812">Transmembrane</keyword>
<sequence length="260" mass="29929">MNSTTRSSKELLRLQKELKDIENENVQEIDAHVKDSNISEWVGFIKGPSGTPYEDGHFILDITIPNDYPYNPPKIKFNTKIWHPNISSQTGAICLDVLKNEWSPALTIRTALLSIQALLSDPQPDDPQDAEVAKMYKENYSLFLKTARFLAQEKCTHTHTILITPFGEEVHLQSVSLLWLFLPQRVVFYYEFFYLFFFFSPFSPFSVWTKTFATGPKLEPREVIIKKITEMGFTEDQAKNALINADWNETLALNTLLENS</sequence>
<dbReference type="Pfam" id="PF00179">
    <property type="entry name" value="UQ_con"/>
    <property type="match status" value="1"/>
</dbReference>
<dbReference type="CDD" id="cd14314">
    <property type="entry name" value="UBA_II_E2_pyUCE_like"/>
    <property type="match status" value="1"/>
</dbReference>
<evidence type="ECO:0000259" key="8">
    <source>
        <dbReference type="PROSITE" id="PS50127"/>
    </source>
</evidence>
<dbReference type="Proteomes" id="UP000182128">
    <property type="component" value="Unassembled WGS sequence"/>
</dbReference>
<dbReference type="PANTHER" id="PTHR24067">
    <property type="entry name" value="UBIQUITIN-CONJUGATING ENZYME E2"/>
    <property type="match status" value="1"/>
</dbReference>
<dbReference type="FunFam" id="3.10.110.10:FF:000088">
    <property type="entry name" value="Ubiquitin-conjugating enzyme E2"/>
    <property type="match status" value="1"/>
</dbReference>
<dbReference type="InterPro" id="IPR000608">
    <property type="entry name" value="UBC"/>
</dbReference>
<dbReference type="InterPro" id="IPR009060">
    <property type="entry name" value="UBA-like_sf"/>
</dbReference>
<proteinExistence type="inferred from homology"/>
<dbReference type="GO" id="GO:0005524">
    <property type="term" value="F:ATP binding"/>
    <property type="evidence" value="ECO:0007669"/>
    <property type="project" value="UniProtKB-UniRule"/>
</dbReference>
<comment type="similarity">
    <text evidence="4">Belongs to the ubiquitin-conjugating enzyme family.</text>
</comment>
<evidence type="ECO:0000256" key="2">
    <source>
        <dbReference type="ARBA" id="ARBA00022786"/>
    </source>
</evidence>
<dbReference type="Pfam" id="PF00627">
    <property type="entry name" value="UBA"/>
    <property type="match status" value="1"/>
</dbReference>
<dbReference type="FunFam" id="1.10.8.10:FF:000083">
    <property type="entry name" value="Ubiquitin-conjugating enzyme E2"/>
    <property type="match status" value="1"/>
</dbReference>
<keyword evidence="1" id="KW-0808">Transferase</keyword>
<keyword evidence="6" id="KW-0472">Membrane</keyword>
<name>A0A193R9U0_PLAKH</name>
<feature type="transmembrane region" description="Helical" evidence="6">
    <location>
        <begin position="187"/>
        <end position="208"/>
    </location>
</feature>
<reference evidence="10" key="2">
    <citation type="submission" date="2016-05" db="EMBL/GenBank/DDBJ databases">
        <authorList>
            <person name="Lavstsen T."/>
            <person name="Jespersen J.S."/>
        </authorList>
    </citation>
    <scope>NUCLEOTIDE SEQUENCE [LARGE SCALE GENOMIC DNA]</scope>
</reference>
<evidence type="ECO:0000256" key="1">
    <source>
        <dbReference type="ARBA" id="ARBA00022679"/>
    </source>
</evidence>
<dbReference type="EMBL" id="CWHQ02000012">
    <property type="protein sequence ID" value="SBO24825.1"/>
    <property type="molecule type" value="Genomic_DNA"/>
</dbReference>
<evidence type="ECO:0000256" key="3">
    <source>
        <dbReference type="PROSITE-ProRule" id="PRU10133"/>
    </source>
</evidence>
<dbReference type="SMART" id="SM00165">
    <property type="entry name" value="UBA"/>
    <property type="match status" value="1"/>
</dbReference>
<dbReference type="Gene3D" id="1.10.8.10">
    <property type="entry name" value="DNA helicase RuvA subunit, C-terminal domain"/>
    <property type="match status" value="1"/>
</dbReference>
<dbReference type="PROSITE" id="PS50030">
    <property type="entry name" value="UBA"/>
    <property type="match status" value="1"/>
</dbReference>
<dbReference type="Proteomes" id="UP000182142">
    <property type="component" value="Unassembled WGS sequence"/>
</dbReference>
<dbReference type="SMART" id="SM00212">
    <property type="entry name" value="UBCc"/>
    <property type="match status" value="1"/>
</dbReference>
<dbReference type="CDD" id="cd23800">
    <property type="entry name" value="UBCc_UBE2K"/>
    <property type="match status" value="1"/>
</dbReference>
<keyword evidence="2 4" id="KW-0833">Ubl conjugation pathway</keyword>
<organism evidence="10 12">
    <name type="scientific">Plasmodium knowlesi (strain H)</name>
    <dbReference type="NCBI Taxonomy" id="5851"/>
    <lineage>
        <taxon>Eukaryota</taxon>
        <taxon>Sar</taxon>
        <taxon>Alveolata</taxon>
        <taxon>Apicomplexa</taxon>
        <taxon>Aconoidasida</taxon>
        <taxon>Haemosporida</taxon>
        <taxon>Plasmodiidae</taxon>
        <taxon>Plasmodium</taxon>
        <taxon>Plasmodium (Plasmodium)</taxon>
    </lineage>
</organism>
<evidence type="ECO:0000256" key="4">
    <source>
        <dbReference type="RuleBase" id="RU362109"/>
    </source>
</evidence>
<evidence type="ECO:0000259" key="7">
    <source>
        <dbReference type="PROSITE" id="PS50030"/>
    </source>
</evidence>
<accession>A0A193R9U0</accession>
<dbReference type="GO" id="GO:0016740">
    <property type="term" value="F:transferase activity"/>
    <property type="evidence" value="ECO:0007669"/>
    <property type="project" value="UniProtKB-KW"/>
</dbReference>